<dbReference type="Proteomes" id="UP000033867">
    <property type="component" value="Unassembled WGS sequence"/>
</dbReference>
<gene>
    <name evidence="1" type="ORF">UV42_C0073G0001</name>
</gene>
<protein>
    <submittedName>
        <fullName evidence="1">Uncharacterized protein</fullName>
    </submittedName>
</protein>
<name>A0A0G1B9H3_9BACT</name>
<comment type="caution">
    <text evidence="1">The sequence shown here is derived from an EMBL/GenBank/DDBJ whole genome shotgun (WGS) entry which is preliminary data.</text>
</comment>
<dbReference type="EMBL" id="LCEK01000073">
    <property type="protein sequence ID" value="KKS69937.1"/>
    <property type="molecule type" value="Genomic_DNA"/>
</dbReference>
<feature type="non-terminal residue" evidence="1">
    <location>
        <position position="1"/>
    </location>
</feature>
<dbReference type="AlphaFoldDB" id="A0A0G1B9H3"/>
<evidence type="ECO:0000313" key="2">
    <source>
        <dbReference type="Proteomes" id="UP000033867"/>
    </source>
</evidence>
<sequence>GLSLLQSEVNVLAGSLLRNLSQDDIQNKGIDKLQGTLKKFKSIYSKK</sequence>
<accession>A0A0G1B9H3</accession>
<reference evidence="1 2" key="1">
    <citation type="journal article" date="2015" name="Nature">
        <title>rRNA introns, odd ribosomes, and small enigmatic genomes across a large radiation of phyla.</title>
        <authorList>
            <person name="Brown C.T."/>
            <person name="Hug L.A."/>
            <person name="Thomas B.C."/>
            <person name="Sharon I."/>
            <person name="Castelle C.J."/>
            <person name="Singh A."/>
            <person name="Wilkins M.J."/>
            <person name="Williams K.H."/>
            <person name="Banfield J.F."/>
        </authorList>
    </citation>
    <scope>NUCLEOTIDE SEQUENCE [LARGE SCALE GENOMIC DNA]</scope>
</reference>
<proteinExistence type="predicted"/>
<evidence type="ECO:0000313" key="1">
    <source>
        <dbReference type="EMBL" id="KKS69937.1"/>
    </source>
</evidence>
<organism evidence="1 2">
    <name type="scientific">Candidatus Magasanikbacteria bacterium GW2011_GWE2_42_7</name>
    <dbReference type="NCBI Taxonomy" id="1619052"/>
    <lineage>
        <taxon>Bacteria</taxon>
        <taxon>Candidatus Magasanikiibacteriota</taxon>
    </lineage>
</organism>